<dbReference type="EMBL" id="QLLR01000066">
    <property type="protein sequence ID" value="RAJ19305.1"/>
    <property type="molecule type" value="Genomic_DNA"/>
</dbReference>
<dbReference type="RefSeq" id="WP_111636550.1">
    <property type="nucleotide sequence ID" value="NZ_QLLR01000066.1"/>
</dbReference>
<protein>
    <submittedName>
        <fullName evidence="1">Uncharacterized protein</fullName>
    </submittedName>
</protein>
<dbReference type="AlphaFoldDB" id="A0A327RS65"/>
<comment type="caution">
    <text evidence="1">The sequence shown here is derived from an EMBL/GenBank/DDBJ whole genome shotgun (WGS) entry which is preliminary data.</text>
</comment>
<evidence type="ECO:0000313" key="2">
    <source>
        <dbReference type="Proteomes" id="UP000249754"/>
    </source>
</evidence>
<proteinExistence type="predicted"/>
<organism evidence="1 2">
    <name type="scientific">Pedobacter cryoconitis</name>
    <dbReference type="NCBI Taxonomy" id="188932"/>
    <lineage>
        <taxon>Bacteria</taxon>
        <taxon>Pseudomonadati</taxon>
        <taxon>Bacteroidota</taxon>
        <taxon>Sphingobacteriia</taxon>
        <taxon>Sphingobacteriales</taxon>
        <taxon>Sphingobacteriaceae</taxon>
        <taxon>Pedobacter</taxon>
    </lineage>
</organism>
<accession>A0A327RS65</accession>
<gene>
    <name evidence="1" type="ORF">LY11_05297</name>
</gene>
<name>A0A327RS65_9SPHI</name>
<dbReference type="Proteomes" id="UP000249754">
    <property type="component" value="Unassembled WGS sequence"/>
</dbReference>
<reference evidence="1 2" key="1">
    <citation type="submission" date="2018-06" db="EMBL/GenBank/DDBJ databases">
        <title>Genomic Encyclopedia of Archaeal and Bacterial Type Strains, Phase II (KMG-II): from individual species to whole genera.</title>
        <authorList>
            <person name="Goeker M."/>
        </authorList>
    </citation>
    <scope>NUCLEOTIDE SEQUENCE [LARGE SCALE GENOMIC DNA]</scope>
    <source>
        <strain evidence="1 2">DSM 14825</strain>
    </source>
</reference>
<evidence type="ECO:0000313" key="1">
    <source>
        <dbReference type="EMBL" id="RAJ19305.1"/>
    </source>
</evidence>
<sequence>MKNEKKELPTRLSLEDFKMKKIEGKNDIDDLLGGMEMAAADCHQITVTGLDWVLNQAQFD</sequence>